<dbReference type="EMBL" id="SRLO01000021">
    <property type="protein sequence ID" value="TNN85302.1"/>
    <property type="molecule type" value="Genomic_DNA"/>
</dbReference>
<gene>
    <name evidence="1" type="ORF">EYF80_004324</name>
</gene>
<proteinExistence type="predicted"/>
<comment type="caution">
    <text evidence="1">The sequence shown here is derived from an EMBL/GenBank/DDBJ whole genome shotgun (WGS) entry which is preliminary data.</text>
</comment>
<dbReference type="AlphaFoldDB" id="A0A4Z2J781"/>
<sequence>MISELSSLTIPVLKFMTRSTRKMVSEATLKTSQVVVVCSEKKESIHKLRRYFHVNHMPHKELDVTDSFVDDGFGATRAESSSDIRAAELQSIVLHPQARSGLRTTDSSAAQRHRDARAVLARHAASVEKPGTVVTISRAKGHRRGDRGQATRAAAAAASVL</sequence>
<evidence type="ECO:0000313" key="2">
    <source>
        <dbReference type="Proteomes" id="UP000314294"/>
    </source>
</evidence>
<name>A0A4Z2J781_9TELE</name>
<dbReference type="Proteomes" id="UP000314294">
    <property type="component" value="Unassembled WGS sequence"/>
</dbReference>
<reference evidence="1 2" key="1">
    <citation type="submission" date="2019-03" db="EMBL/GenBank/DDBJ databases">
        <title>First draft genome of Liparis tanakae, snailfish: a comprehensive survey of snailfish specific genes.</title>
        <authorList>
            <person name="Kim W."/>
            <person name="Song I."/>
            <person name="Jeong J.-H."/>
            <person name="Kim D."/>
            <person name="Kim S."/>
            <person name="Ryu S."/>
            <person name="Song J.Y."/>
            <person name="Lee S.K."/>
        </authorList>
    </citation>
    <scope>NUCLEOTIDE SEQUENCE [LARGE SCALE GENOMIC DNA]</scope>
    <source>
        <tissue evidence="1">Muscle</tissue>
    </source>
</reference>
<organism evidence="1 2">
    <name type="scientific">Liparis tanakae</name>
    <name type="common">Tanaka's snailfish</name>
    <dbReference type="NCBI Taxonomy" id="230148"/>
    <lineage>
        <taxon>Eukaryota</taxon>
        <taxon>Metazoa</taxon>
        <taxon>Chordata</taxon>
        <taxon>Craniata</taxon>
        <taxon>Vertebrata</taxon>
        <taxon>Euteleostomi</taxon>
        <taxon>Actinopterygii</taxon>
        <taxon>Neopterygii</taxon>
        <taxon>Teleostei</taxon>
        <taxon>Neoteleostei</taxon>
        <taxon>Acanthomorphata</taxon>
        <taxon>Eupercaria</taxon>
        <taxon>Perciformes</taxon>
        <taxon>Cottioidei</taxon>
        <taxon>Cottales</taxon>
        <taxon>Liparidae</taxon>
        <taxon>Liparis</taxon>
    </lineage>
</organism>
<keyword evidence="2" id="KW-1185">Reference proteome</keyword>
<evidence type="ECO:0000313" key="1">
    <source>
        <dbReference type="EMBL" id="TNN85302.1"/>
    </source>
</evidence>
<accession>A0A4Z2J781</accession>
<protein>
    <submittedName>
        <fullName evidence="1">Uncharacterized protein</fullName>
    </submittedName>
</protein>